<feature type="region of interest" description="Disordered" evidence="1">
    <location>
        <begin position="1"/>
        <end position="50"/>
    </location>
</feature>
<dbReference type="PANTHER" id="PTHR43591">
    <property type="entry name" value="METHYLTRANSFERASE"/>
    <property type="match status" value="1"/>
</dbReference>
<evidence type="ECO:0000259" key="2">
    <source>
        <dbReference type="Pfam" id="PF13649"/>
    </source>
</evidence>
<feature type="compositionally biased region" description="Low complexity" evidence="1">
    <location>
        <begin position="464"/>
        <end position="473"/>
    </location>
</feature>
<dbReference type="InterPro" id="IPR029063">
    <property type="entry name" value="SAM-dependent_MTases_sf"/>
</dbReference>
<sequence length="528" mass="57943">MEFDTISPIGGDVQGSQLPSQLENVPEYDGSSDLTHTESQEYTPPTRTHIGTYPFDPFNPTLLESDLYTTKLLAKLNPTSNPTFYNYGNIPPMSVLDLGCGQGNWMIDAAVAWKGYGTKIIGYDMVDISQGLLSRSIEHGVIGNVSFVQGNFLQYKLPFSDETFDLVRMSCLSLCITSELWRVVLQEVHRVLATGGRLELIDDAVVYPYRLKSSSLGGPTVGHSSDSPSAIVPQLIINIPSASLSRTSSIYNVASTGHTPSVISTDDDVVDPNIHELGPVEEEADVDDTGTINRPDSDSGVDAKQYHSRGSGSSRYSHITSVSWSNAIESSKNLEGLFDHMLLQNFDIRMDSSDFIPGLMNDVFGFGREMCAMHLGLTSLDGGSSVGLVLQPSTLLPMDQAEIGIHATRYPRLLLSCKEFLVEHALDVMDEEIDELSMLEVLRDYEAFLPYRLGFPHWSPFSNSQSGGQNSGSHALEESPSERGTPSTSVTPTLMNGTLTYNFTHVRSFRIYEAVKVDRTFSALLYNS</sequence>
<dbReference type="Pfam" id="PF13649">
    <property type="entry name" value="Methyltransf_25"/>
    <property type="match status" value="1"/>
</dbReference>
<organism evidence="3 4">
    <name type="scientific">Gymnopilus junonius</name>
    <name type="common">Spectacular rustgill mushroom</name>
    <name type="synonym">Gymnopilus spectabilis subsp. junonius</name>
    <dbReference type="NCBI Taxonomy" id="109634"/>
    <lineage>
        <taxon>Eukaryota</taxon>
        <taxon>Fungi</taxon>
        <taxon>Dikarya</taxon>
        <taxon>Basidiomycota</taxon>
        <taxon>Agaricomycotina</taxon>
        <taxon>Agaricomycetes</taxon>
        <taxon>Agaricomycetidae</taxon>
        <taxon>Agaricales</taxon>
        <taxon>Agaricineae</taxon>
        <taxon>Hymenogastraceae</taxon>
        <taxon>Gymnopilus</taxon>
    </lineage>
</organism>
<evidence type="ECO:0000256" key="1">
    <source>
        <dbReference type="SAM" id="MobiDB-lite"/>
    </source>
</evidence>
<dbReference type="Gene3D" id="3.40.50.150">
    <property type="entry name" value="Vaccinia Virus protein VP39"/>
    <property type="match status" value="1"/>
</dbReference>
<dbReference type="EMBL" id="JADNYJ010000111">
    <property type="protein sequence ID" value="KAF8884080.1"/>
    <property type="molecule type" value="Genomic_DNA"/>
</dbReference>
<dbReference type="OrthoDB" id="2013972at2759"/>
<dbReference type="InterPro" id="IPR041698">
    <property type="entry name" value="Methyltransf_25"/>
</dbReference>
<protein>
    <recommendedName>
        <fullName evidence="2">Methyltransferase domain-containing protein</fullName>
    </recommendedName>
</protein>
<feature type="compositionally biased region" description="Polar residues" evidence="1">
    <location>
        <begin position="482"/>
        <end position="493"/>
    </location>
</feature>
<keyword evidence="4" id="KW-1185">Reference proteome</keyword>
<proteinExistence type="predicted"/>
<feature type="compositionally biased region" description="Acidic residues" evidence="1">
    <location>
        <begin position="279"/>
        <end position="288"/>
    </location>
</feature>
<reference evidence="3" key="1">
    <citation type="submission" date="2020-11" db="EMBL/GenBank/DDBJ databases">
        <authorList>
            <consortium name="DOE Joint Genome Institute"/>
            <person name="Ahrendt S."/>
            <person name="Riley R."/>
            <person name="Andreopoulos W."/>
            <person name="LaButti K."/>
            <person name="Pangilinan J."/>
            <person name="Ruiz-duenas F.J."/>
            <person name="Barrasa J.M."/>
            <person name="Sanchez-Garcia M."/>
            <person name="Camarero S."/>
            <person name="Miyauchi S."/>
            <person name="Serrano A."/>
            <person name="Linde D."/>
            <person name="Babiker R."/>
            <person name="Drula E."/>
            <person name="Ayuso-Fernandez I."/>
            <person name="Pacheco R."/>
            <person name="Padilla G."/>
            <person name="Ferreira P."/>
            <person name="Barriuso J."/>
            <person name="Kellner H."/>
            <person name="Castanera R."/>
            <person name="Alfaro M."/>
            <person name="Ramirez L."/>
            <person name="Pisabarro A.G."/>
            <person name="Kuo A."/>
            <person name="Tritt A."/>
            <person name="Lipzen A."/>
            <person name="He G."/>
            <person name="Yan M."/>
            <person name="Ng V."/>
            <person name="Cullen D."/>
            <person name="Martin F."/>
            <person name="Rosso M.-N."/>
            <person name="Henrissat B."/>
            <person name="Hibbett D."/>
            <person name="Martinez A.T."/>
            <person name="Grigoriev I.V."/>
        </authorList>
    </citation>
    <scope>NUCLEOTIDE SEQUENCE</scope>
    <source>
        <strain evidence="3">AH 44721</strain>
    </source>
</reference>
<feature type="region of interest" description="Disordered" evidence="1">
    <location>
        <begin position="278"/>
        <end position="315"/>
    </location>
</feature>
<gene>
    <name evidence="3" type="ORF">CPB84DRAFT_1789576</name>
</gene>
<evidence type="ECO:0000313" key="3">
    <source>
        <dbReference type="EMBL" id="KAF8884080.1"/>
    </source>
</evidence>
<dbReference type="AlphaFoldDB" id="A0A9P5NF74"/>
<evidence type="ECO:0000313" key="4">
    <source>
        <dbReference type="Proteomes" id="UP000724874"/>
    </source>
</evidence>
<accession>A0A9P5NF74</accession>
<feature type="region of interest" description="Disordered" evidence="1">
    <location>
        <begin position="464"/>
        <end position="493"/>
    </location>
</feature>
<comment type="caution">
    <text evidence="3">The sequence shown here is derived from an EMBL/GenBank/DDBJ whole genome shotgun (WGS) entry which is preliminary data.</text>
</comment>
<feature type="domain" description="Methyltransferase" evidence="2">
    <location>
        <begin position="95"/>
        <end position="196"/>
    </location>
</feature>
<dbReference type="Proteomes" id="UP000724874">
    <property type="component" value="Unassembled WGS sequence"/>
</dbReference>
<dbReference type="CDD" id="cd02440">
    <property type="entry name" value="AdoMet_MTases"/>
    <property type="match status" value="1"/>
</dbReference>
<name>A0A9P5NF74_GYMJU</name>
<dbReference type="SUPFAM" id="SSF53335">
    <property type="entry name" value="S-adenosyl-L-methionine-dependent methyltransferases"/>
    <property type="match status" value="1"/>
</dbReference>
<feature type="compositionally biased region" description="Polar residues" evidence="1">
    <location>
        <begin position="14"/>
        <end position="23"/>
    </location>
</feature>